<evidence type="ECO:0000256" key="3">
    <source>
        <dbReference type="ARBA" id="ARBA00022490"/>
    </source>
</evidence>
<organism evidence="8 9">
    <name type="scientific">Cotesia glomerata</name>
    <name type="common">Lepidopteran parasitic wasp</name>
    <name type="synonym">Apanteles glomeratus</name>
    <dbReference type="NCBI Taxonomy" id="32391"/>
    <lineage>
        <taxon>Eukaryota</taxon>
        <taxon>Metazoa</taxon>
        <taxon>Ecdysozoa</taxon>
        <taxon>Arthropoda</taxon>
        <taxon>Hexapoda</taxon>
        <taxon>Insecta</taxon>
        <taxon>Pterygota</taxon>
        <taxon>Neoptera</taxon>
        <taxon>Endopterygota</taxon>
        <taxon>Hymenoptera</taxon>
        <taxon>Apocrita</taxon>
        <taxon>Ichneumonoidea</taxon>
        <taxon>Braconidae</taxon>
        <taxon>Microgastrinae</taxon>
        <taxon>Cotesia</taxon>
    </lineage>
</organism>
<keyword evidence="9" id="KW-1185">Reference proteome</keyword>
<evidence type="ECO:0000259" key="7">
    <source>
        <dbReference type="SMART" id="SM01073"/>
    </source>
</evidence>
<dbReference type="InterPro" id="IPR003338">
    <property type="entry name" value="CDC4_N-term_subdom"/>
</dbReference>
<dbReference type="PANTHER" id="PTHR23078:SF3">
    <property type="entry name" value="VESICLE-FUSING ATPASE"/>
    <property type="match status" value="1"/>
</dbReference>
<evidence type="ECO:0000256" key="2">
    <source>
        <dbReference type="ARBA" id="ARBA00006914"/>
    </source>
</evidence>
<dbReference type="GO" id="GO:0006891">
    <property type="term" value="P:intra-Golgi vesicle-mediated transport"/>
    <property type="evidence" value="ECO:0007669"/>
    <property type="project" value="TreeGrafter"/>
</dbReference>
<keyword evidence="4 6" id="KW-0547">Nucleotide-binding</keyword>
<keyword evidence="5 6" id="KW-0067">ATP-binding</keyword>
<evidence type="ECO:0000256" key="5">
    <source>
        <dbReference type="ARBA" id="ARBA00022840"/>
    </source>
</evidence>
<dbReference type="SUPFAM" id="SSF50692">
    <property type="entry name" value="ADC-like"/>
    <property type="match status" value="1"/>
</dbReference>
<dbReference type="AlphaFoldDB" id="A0AAV7J0A7"/>
<dbReference type="Proteomes" id="UP000826195">
    <property type="component" value="Unassembled WGS sequence"/>
</dbReference>
<dbReference type="GO" id="GO:0005524">
    <property type="term" value="F:ATP binding"/>
    <property type="evidence" value="ECO:0007669"/>
    <property type="project" value="UniProtKB-UniRule"/>
</dbReference>
<comment type="catalytic activity">
    <reaction evidence="6">
        <text>ATP + H2O = ADP + phosphate + H(+)</text>
        <dbReference type="Rhea" id="RHEA:13065"/>
        <dbReference type="ChEBI" id="CHEBI:15377"/>
        <dbReference type="ChEBI" id="CHEBI:15378"/>
        <dbReference type="ChEBI" id="CHEBI:30616"/>
        <dbReference type="ChEBI" id="CHEBI:43474"/>
        <dbReference type="ChEBI" id="CHEBI:456216"/>
        <dbReference type="EC" id="3.6.4.6"/>
    </reaction>
</comment>
<dbReference type="PANTHER" id="PTHR23078">
    <property type="entry name" value="VESICULAR-FUSION PROTEIN NSF"/>
    <property type="match status" value="1"/>
</dbReference>
<keyword evidence="3 6" id="KW-0963">Cytoplasm</keyword>
<evidence type="ECO:0000256" key="1">
    <source>
        <dbReference type="ARBA" id="ARBA00004496"/>
    </source>
</evidence>
<dbReference type="EMBL" id="JAHXZJ010000374">
    <property type="protein sequence ID" value="KAH0561164.1"/>
    <property type="molecule type" value="Genomic_DNA"/>
</dbReference>
<dbReference type="GO" id="GO:0035494">
    <property type="term" value="P:SNARE complex disassembly"/>
    <property type="evidence" value="ECO:0007669"/>
    <property type="project" value="InterPro"/>
</dbReference>
<keyword evidence="6" id="KW-0479">Metal-binding</keyword>
<keyword evidence="6" id="KW-0813">Transport</keyword>
<evidence type="ECO:0000256" key="4">
    <source>
        <dbReference type="ARBA" id="ARBA00022741"/>
    </source>
</evidence>
<keyword evidence="6" id="KW-0653">Protein transport</keyword>
<dbReference type="EC" id="3.6.4.6" evidence="6"/>
<keyword evidence="6" id="KW-0378">Hydrolase</keyword>
<evidence type="ECO:0000256" key="6">
    <source>
        <dbReference type="RuleBase" id="RU367045"/>
    </source>
</evidence>
<evidence type="ECO:0000313" key="8">
    <source>
        <dbReference type="EMBL" id="KAH0561164.1"/>
    </source>
</evidence>
<dbReference type="FunFam" id="2.40.40.20:FF:000012">
    <property type="entry name" value="Vesicle-fusing ATPase protein"/>
    <property type="match status" value="1"/>
</dbReference>
<dbReference type="InterPro" id="IPR039812">
    <property type="entry name" value="Vesicle-fus_ATPase"/>
</dbReference>
<protein>
    <recommendedName>
        <fullName evidence="6">Vesicle-fusing ATPase</fullName>
        <ecNumber evidence="6">3.6.4.6</ecNumber>
    </recommendedName>
</protein>
<comment type="subcellular location">
    <subcellularLocation>
        <location evidence="1 6">Cytoplasm</location>
    </subcellularLocation>
</comment>
<reference evidence="8 9" key="1">
    <citation type="journal article" date="2021" name="J. Hered.">
        <title>A chromosome-level genome assembly of the parasitoid wasp, Cotesia glomerata (Hymenoptera: Braconidae).</title>
        <authorList>
            <person name="Pinto B.J."/>
            <person name="Weis J.J."/>
            <person name="Gamble T."/>
            <person name="Ode P.J."/>
            <person name="Paul R."/>
            <person name="Zaspel J.M."/>
        </authorList>
    </citation>
    <scope>NUCLEOTIDE SEQUENCE [LARGE SCALE GENOMIC DNA]</scope>
    <source>
        <strain evidence="8">CgM1</strain>
    </source>
</reference>
<feature type="domain" description="CDC48 N-terminal subdomain" evidence="7">
    <location>
        <begin position="3"/>
        <end position="84"/>
    </location>
</feature>
<dbReference type="SMART" id="SM01073">
    <property type="entry name" value="CDC48_N"/>
    <property type="match status" value="1"/>
</dbReference>
<dbReference type="GO" id="GO:0046872">
    <property type="term" value="F:metal ion binding"/>
    <property type="evidence" value="ECO:0007669"/>
    <property type="project" value="UniProtKB-UniRule"/>
</dbReference>
<comment type="function">
    <text evidence="6">Required for vesicle-mediated transport. Catalyzes the fusion of transport vesicles within the Golgi cisternae. Is also required for transport from the endoplasmic reticulum to the Golgi stack. Seems to function as a fusion protein required for the delivery of cargo proteins to all compartments of the Golgi stack independent of vesicle origin.</text>
</comment>
<comment type="caution">
    <text evidence="8">The sequence shown here is derived from an EMBL/GenBank/DDBJ whole genome shotgun (WGS) entry which is preliminary data.</text>
</comment>
<keyword evidence="6" id="KW-0931">ER-Golgi transport</keyword>
<dbReference type="GO" id="GO:0016887">
    <property type="term" value="F:ATP hydrolysis activity"/>
    <property type="evidence" value="ECO:0007669"/>
    <property type="project" value="InterPro"/>
</dbReference>
<dbReference type="InterPro" id="IPR009010">
    <property type="entry name" value="Asp_de-COase-like_dom_sf"/>
</dbReference>
<keyword evidence="6" id="KW-0460">Magnesium</keyword>
<sequence>MMKMRVEKCPTVELTFKNCVFVNPVDLPKDVKYIEVTTLPNQNYVFTVETHNEVSQGCAAFNELQRKWAALSVTQEIDVRPYQFDASSSSNFLEQQLSHTIPT</sequence>
<name>A0AAV7J0A7_COTGL</name>
<dbReference type="GO" id="GO:0005795">
    <property type="term" value="C:Golgi stack"/>
    <property type="evidence" value="ECO:0007669"/>
    <property type="project" value="TreeGrafter"/>
</dbReference>
<comment type="cofactor">
    <cofactor evidence="6">
        <name>Mg(2+)</name>
        <dbReference type="ChEBI" id="CHEBI:18420"/>
    </cofactor>
    <text evidence="6">Binds 1 Mg(2+) ion per subunit.</text>
</comment>
<dbReference type="Gene3D" id="2.40.40.20">
    <property type="match status" value="1"/>
</dbReference>
<comment type="similarity">
    <text evidence="2 6">Belongs to the AAA ATPase family.</text>
</comment>
<dbReference type="GO" id="GO:0043001">
    <property type="term" value="P:Golgi to plasma membrane protein transport"/>
    <property type="evidence" value="ECO:0007669"/>
    <property type="project" value="TreeGrafter"/>
</dbReference>
<accession>A0AAV7J0A7</accession>
<dbReference type="Pfam" id="PF02359">
    <property type="entry name" value="CDC48_N"/>
    <property type="match status" value="1"/>
</dbReference>
<proteinExistence type="inferred from homology"/>
<gene>
    <name evidence="8" type="ORF">KQX54_013912</name>
</gene>
<evidence type="ECO:0000313" key="9">
    <source>
        <dbReference type="Proteomes" id="UP000826195"/>
    </source>
</evidence>